<proteinExistence type="inferred from homology"/>
<dbReference type="GeneID" id="25285696"/>
<name>A0A072NZP2_9EURO</name>
<evidence type="ECO:0000259" key="7">
    <source>
        <dbReference type="SMART" id="SM01340"/>
    </source>
</evidence>
<dbReference type="Pfam" id="PF16413">
    <property type="entry name" value="Mlh1_C"/>
    <property type="match status" value="1"/>
</dbReference>
<protein>
    <submittedName>
        <fullName evidence="8">DNA mismatch repair protein MLH1</fullName>
    </submittedName>
</protein>
<dbReference type="CDD" id="cd16926">
    <property type="entry name" value="HATPase_MutL-MLH-PMS-like"/>
    <property type="match status" value="1"/>
</dbReference>
<keyword evidence="3" id="KW-0227">DNA damage</keyword>
<dbReference type="Pfam" id="PF01119">
    <property type="entry name" value="DNA_mis_repair"/>
    <property type="match status" value="1"/>
</dbReference>
<dbReference type="AlphaFoldDB" id="A0A072NZP2"/>
<dbReference type="RefSeq" id="XP_013255477.1">
    <property type="nucleotide sequence ID" value="XM_013400023.1"/>
</dbReference>
<dbReference type="Gene3D" id="3.30.230.10">
    <property type="match status" value="1"/>
</dbReference>
<dbReference type="EMBL" id="AMGV01000015">
    <property type="protein sequence ID" value="KEF52887.1"/>
    <property type="molecule type" value="Genomic_DNA"/>
</dbReference>
<dbReference type="CDD" id="cd03483">
    <property type="entry name" value="MutL_Trans_MLH1"/>
    <property type="match status" value="1"/>
</dbReference>
<gene>
    <name evidence="8" type="ORF">A1O9_10792</name>
</gene>
<dbReference type="GO" id="GO:0016887">
    <property type="term" value="F:ATP hydrolysis activity"/>
    <property type="evidence" value="ECO:0007669"/>
    <property type="project" value="InterPro"/>
</dbReference>
<dbReference type="GO" id="GO:0005524">
    <property type="term" value="F:ATP binding"/>
    <property type="evidence" value="ECO:0007669"/>
    <property type="project" value="InterPro"/>
</dbReference>
<accession>A0A072NZP2</accession>
<dbReference type="NCBIfam" id="TIGR00585">
    <property type="entry name" value="mutl"/>
    <property type="match status" value="1"/>
</dbReference>
<dbReference type="InterPro" id="IPR014762">
    <property type="entry name" value="DNA_mismatch_repair_CS"/>
</dbReference>
<dbReference type="InterPro" id="IPR013507">
    <property type="entry name" value="DNA_mismatch_S5_2-like"/>
</dbReference>
<dbReference type="InterPro" id="IPR002099">
    <property type="entry name" value="MutL/Mlh/PMS"/>
</dbReference>
<dbReference type="GO" id="GO:0030983">
    <property type="term" value="F:mismatched DNA binding"/>
    <property type="evidence" value="ECO:0007669"/>
    <property type="project" value="InterPro"/>
</dbReference>
<keyword evidence="5" id="KW-0539">Nucleus</keyword>
<dbReference type="STRING" id="1182545.A0A072NZP2"/>
<dbReference type="InterPro" id="IPR032189">
    <property type="entry name" value="Mlh1_C"/>
</dbReference>
<dbReference type="FunFam" id="3.30.565.10:FF:000033">
    <property type="entry name" value="DNA mismatch repair protein Mlh1"/>
    <property type="match status" value="1"/>
</dbReference>
<evidence type="ECO:0000256" key="3">
    <source>
        <dbReference type="ARBA" id="ARBA00022763"/>
    </source>
</evidence>
<feature type="compositionally biased region" description="Acidic residues" evidence="6">
    <location>
        <begin position="680"/>
        <end position="689"/>
    </location>
</feature>
<dbReference type="SUPFAM" id="SSF54211">
    <property type="entry name" value="Ribosomal protein S5 domain 2-like"/>
    <property type="match status" value="1"/>
</dbReference>
<dbReference type="InterPro" id="IPR014721">
    <property type="entry name" value="Ribsml_uS5_D2-typ_fold_subgr"/>
</dbReference>
<feature type="domain" description="DNA mismatch repair protein S5" evidence="7">
    <location>
        <begin position="253"/>
        <end position="372"/>
    </location>
</feature>
<evidence type="ECO:0000256" key="1">
    <source>
        <dbReference type="ARBA" id="ARBA00004123"/>
    </source>
</evidence>
<dbReference type="Proteomes" id="UP000027920">
    <property type="component" value="Unassembled WGS sequence"/>
</dbReference>
<evidence type="ECO:0000256" key="6">
    <source>
        <dbReference type="SAM" id="MobiDB-lite"/>
    </source>
</evidence>
<dbReference type="SUPFAM" id="SSF55874">
    <property type="entry name" value="ATPase domain of HSP90 chaperone/DNA topoisomerase II/histidine kinase"/>
    <property type="match status" value="1"/>
</dbReference>
<dbReference type="Gene3D" id="3.30.565.10">
    <property type="entry name" value="Histidine kinase-like ATPase, C-terminal domain"/>
    <property type="match status" value="1"/>
</dbReference>
<dbReference type="SMART" id="SM01340">
    <property type="entry name" value="DNA_mis_repair"/>
    <property type="match status" value="1"/>
</dbReference>
<organism evidence="8 9">
    <name type="scientific">Exophiala aquamarina CBS 119918</name>
    <dbReference type="NCBI Taxonomy" id="1182545"/>
    <lineage>
        <taxon>Eukaryota</taxon>
        <taxon>Fungi</taxon>
        <taxon>Dikarya</taxon>
        <taxon>Ascomycota</taxon>
        <taxon>Pezizomycotina</taxon>
        <taxon>Eurotiomycetes</taxon>
        <taxon>Chaetothyriomycetidae</taxon>
        <taxon>Chaetothyriales</taxon>
        <taxon>Herpotrichiellaceae</taxon>
        <taxon>Exophiala</taxon>
    </lineage>
</organism>
<dbReference type="GO" id="GO:0061982">
    <property type="term" value="P:meiosis I cell cycle process"/>
    <property type="evidence" value="ECO:0007669"/>
    <property type="project" value="UniProtKB-ARBA"/>
</dbReference>
<comment type="similarity">
    <text evidence="2">Belongs to the DNA mismatch repair MutL/HexB family.</text>
</comment>
<dbReference type="PANTHER" id="PTHR10073">
    <property type="entry name" value="DNA MISMATCH REPAIR PROTEIN MLH, PMS, MUTL"/>
    <property type="match status" value="1"/>
</dbReference>
<evidence type="ECO:0000256" key="2">
    <source>
        <dbReference type="ARBA" id="ARBA00006082"/>
    </source>
</evidence>
<sequence length="753" mass="83733">MAEPMEVEPDGPRGIKRTAQEAGLPPEAPRNRKADSSLKALDQDVVNKIAAGEIIVAPMHALKEMLENSIDAGSTSIEILVKDGGLKLLQITDNGHGIEKDDLPILCERFTTSKLKHFEDLLAIGTYGFRGEALASISHIAHLKVTTKTANSSCAWQAHYAAGKLTPAKPGQSPDPKPCAGRQGTQITVEDLFYSIPNRRRAFRSPSEEYAKVLDVIARYAVHREGVAFSVKKHGETSSAFSVAAAATKMDRIRQAHGPGIAKELVEFTIEDSKWGFKASGYSTNANYSVKRTTLLLFINNRSVESSAVKKAIEQTYQLFLPKGGHPFAYLSLDIEPTRVDVNVHPTKREVHFLNEDEIIEVVCSEIRERLAKVDTSRMFKTQTLLPGVTPMTPMNPRPGALADTPSSDGSIPRKQSTTKKPYENNLIRTDSKMRKITSMLPLTFTPSTSIDDPSAPPDGLVYTATGREQIQVRLSSVKKLRTDVRESMHNGLTEVFASLTYVGLVDSNRRLAAVQSGVKLYLIDYGMAANEFFYQVGLTDFGNFGLIQLHPPPSLRELLEMAAQHYIDTEADCAELNKDHLVQRVYDQLMDRKQMILEYFAIEISDEGNLESIPLLLKGYTPSLAKLPTFLLRLGPFVDWTQEEECFRTLLRELASFYVPEQLPEPRPASSSKVNPGDIDLETVSDEGQDNHYTSSDNIHAAIEKRRKEITYALEHVIFPAFRSRILATEPMLKGVVEVANLKGLYRVFERC</sequence>
<dbReference type="FunFam" id="3.30.230.10:FF:000014">
    <property type="entry name" value="DNA mismatch repair protein Mlh1"/>
    <property type="match status" value="1"/>
</dbReference>
<evidence type="ECO:0000256" key="5">
    <source>
        <dbReference type="ARBA" id="ARBA00023242"/>
    </source>
</evidence>
<keyword evidence="4" id="KW-0234">DNA repair</keyword>
<dbReference type="GO" id="GO:0006298">
    <property type="term" value="P:mismatch repair"/>
    <property type="evidence" value="ECO:0007669"/>
    <property type="project" value="InterPro"/>
</dbReference>
<dbReference type="VEuPathDB" id="FungiDB:A1O9_10792"/>
<evidence type="ECO:0000256" key="4">
    <source>
        <dbReference type="ARBA" id="ARBA00023204"/>
    </source>
</evidence>
<comment type="caution">
    <text evidence="8">The sequence shown here is derived from an EMBL/GenBank/DDBJ whole genome shotgun (WGS) entry which is preliminary data.</text>
</comment>
<reference evidence="8 9" key="1">
    <citation type="submission" date="2013-03" db="EMBL/GenBank/DDBJ databases">
        <title>The Genome Sequence of Exophiala aquamarina CBS 119918.</title>
        <authorList>
            <consortium name="The Broad Institute Genomics Platform"/>
            <person name="Cuomo C."/>
            <person name="de Hoog S."/>
            <person name="Gorbushina A."/>
            <person name="Walker B."/>
            <person name="Young S.K."/>
            <person name="Zeng Q."/>
            <person name="Gargeya S."/>
            <person name="Fitzgerald M."/>
            <person name="Haas B."/>
            <person name="Abouelleil A."/>
            <person name="Allen A.W."/>
            <person name="Alvarado L."/>
            <person name="Arachchi H.M."/>
            <person name="Berlin A.M."/>
            <person name="Chapman S.B."/>
            <person name="Gainer-Dewar J."/>
            <person name="Goldberg J."/>
            <person name="Griggs A."/>
            <person name="Gujja S."/>
            <person name="Hansen M."/>
            <person name="Howarth C."/>
            <person name="Imamovic A."/>
            <person name="Ireland A."/>
            <person name="Larimer J."/>
            <person name="McCowan C."/>
            <person name="Murphy C."/>
            <person name="Pearson M."/>
            <person name="Poon T.W."/>
            <person name="Priest M."/>
            <person name="Roberts A."/>
            <person name="Saif S."/>
            <person name="Shea T."/>
            <person name="Sisk P."/>
            <person name="Sykes S."/>
            <person name="Wortman J."/>
            <person name="Nusbaum C."/>
            <person name="Birren B."/>
        </authorList>
    </citation>
    <scope>NUCLEOTIDE SEQUENCE [LARGE SCALE GENOMIC DNA]</scope>
    <source>
        <strain evidence="8 9">CBS 119918</strain>
    </source>
</reference>
<feature type="region of interest" description="Disordered" evidence="6">
    <location>
        <begin position="387"/>
        <end position="420"/>
    </location>
</feature>
<dbReference type="GO" id="GO:0032389">
    <property type="term" value="C:MutLalpha complex"/>
    <property type="evidence" value="ECO:0007669"/>
    <property type="project" value="TreeGrafter"/>
</dbReference>
<feature type="region of interest" description="Disordered" evidence="6">
    <location>
        <begin position="664"/>
        <end position="698"/>
    </location>
</feature>
<keyword evidence="9" id="KW-1185">Reference proteome</keyword>
<dbReference type="InterPro" id="IPR038973">
    <property type="entry name" value="MutL/Mlh/Pms-like"/>
</dbReference>
<dbReference type="Pfam" id="PF13589">
    <property type="entry name" value="HATPase_c_3"/>
    <property type="match status" value="1"/>
</dbReference>
<dbReference type="InterPro" id="IPR036890">
    <property type="entry name" value="HATPase_C_sf"/>
</dbReference>
<feature type="region of interest" description="Disordered" evidence="6">
    <location>
        <begin position="1"/>
        <end position="36"/>
    </location>
</feature>
<dbReference type="PROSITE" id="PS00058">
    <property type="entry name" value="DNA_MISMATCH_REPAIR_1"/>
    <property type="match status" value="1"/>
</dbReference>
<dbReference type="InterPro" id="IPR020568">
    <property type="entry name" value="Ribosomal_Su5_D2-typ_SF"/>
</dbReference>
<evidence type="ECO:0000313" key="8">
    <source>
        <dbReference type="EMBL" id="KEF52887.1"/>
    </source>
</evidence>
<comment type="subcellular location">
    <subcellularLocation>
        <location evidence="1">Nucleus</location>
    </subcellularLocation>
</comment>
<feature type="compositionally biased region" description="Polar residues" evidence="6">
    <location>
        <begin position="405"/>
        <end position="420"/>
    </location>
</feature>
<dbReference type="PANTHER" id="PTHR10073:SF12">
    <property type="entry name" value="DNA MISMATCH REPAIR PROTEIN MLH1"/>
    <property type="match status" value="1"/>
</dbReference>
<dbReference type="GO" id="GO:0140664">
    <property type="term" value="F:ATP-dependent DNA damage sensor activity"/>
    <property type="evidence" value="ECO:0007669"/>
    <property type="project" value="InterPro"/>
</dbReference>
<dbReference type="HOGENOM" id="CLU_004131_2_0_1"/>
<dbReference type="OrthoDB" id="10263226at2759"/>
<evidence type="ECO:0000313" key="9">
    <source>
        <dbReference type="Proteomes" id="UP000027920"/>
    </source>
</evidence>